<dbReference type="EMBL" id="MLJW01003470">
    <property type="protein sequence ID" value="OIQ71987.1"/>
    <property type="molecule type" value="Genomic_DNA"/>
</dbReference>
<reference evidence="1" key="1">
    <citation type="submission" date="2016-10" db="EMBL/GenBank/DDBJ databases">
        <title>Sequence of Gallionella enrichment culture.</title>
        <authorList>
            <person name="Poehlein A."/>
            <person name="Muehling M."/>
            <person name="Daniel R."/>
        </authorList>
    </citation>
    <scope>NUCLEOTIDE SEQUENCE</scope>
</reference>
<comment type="caution">
    <text evidence="1">The sequence shown here is derived from an EMBL/GenBank/DDBJ whole genome shotgun (WGS) entry which is preliminary data.</text>
</comment>
<organism evidence="1">
    <name type="scientific">mine drainage metagenome</name>
    <dbReference type="NCBI Taxonomy" id="410659"/>
    <lineage>
        <taxon>unclassified sequences</taxon>
        <taxon>metagenomes</taxon>
        <taxon>ecological metagenomes</taxon>
    </lineage>
</organism>
<protein>
    <submittedName>
        <fullName evidence="1">Uncharacterized protein</fullName>
    </submittedName>
</protein>
<name>A0A1J5Q3F0_9ZZZZ</name>
<dbReference type="AlphaFoldDB" id="A0A1J5Q3F0"/>
<accession>A0A1J5Q3F0</accession>
<gene>
    <name evidence="1" type="ORF">GALL_463930</name>
</gene>
<sequence length="86" mass="8695">MDTFKDYPTTPTSPIHDAAAVATSDTATLTETTRALYVGQTGDVALVTAGGQSVTFTAVPAGSLLPLRATKILATGTTAGAILALW</sequence>
<proteinExistence type="predicted"/>
<evidence type="ECO:0000313" key="1">
    <source>
        <dbReference type="EMBL" id="OIQ71987.1"/>
    </source>
</evidence>